<sequence>MVPQIKHPKSIRRALNYNEQKVQKGQAELIHASNYLKRADEMNFYEKLERFQKLMELNDRAQTKVMHVSLNFHPDDSPKLSREFLQKISDEYMQKIGFGNQPYLVYQHHDAGHPHVHIVSTLIKDDGSRIPTHNLGKDISEPARKELEKMYGLVSADKKELNQQLEKQKVANAQKVQYGKSETKRSITNVLDTVIDQYKYTSLAELNAVLKQYNVMADRGQEEGRIYKNRGLTYRVLDEQGQKTGVPIKASDIYSKPTLDKLEKKFIENEEKREADKKHLKTMIDWSLLKNPHTMDELVKALERERIAVVLRRNEQRKIYGITYIDHESKAVFNGSDLGKEYASNRMLERLGIEQQQTQDKANQKELRQETSSYKTSQSAATSLQKEVPQNDPKEKQRESSLKENVGKDLSNILKEMLQPENDQQSLNSELQREEEKRRRRRNQERER</sequence>
<accession>A0A9E2SAR8</accession>
<feature type="domain" description="MobA/VirD2-like nuclease" evidence="2">
    <location>
        <begin position="17"/>
        <end position="153"/>
    </location>
</feature>
<feature type="region of interest" description="Disordered" evidence="1">
    <location>
        <begin position="353"/>
        <end position="448"/>
    </location>
</feature>
<gene>
    <name evidence="3" type="ORF">KTO63_18225</name>
</gene>
<evidence type="ECO:0000259" key="2">
    <source>
        <dbReference type="Pfam" id="PF03432"/>
    </source>
</evidence>
<dbReference type="Pfam" id="PF03432">
    <property type="entry name" value="Relaxase"/>
    <property type="match status" value="1"/>
</dbReference>
<proteinExistence type="predicted"/>
<feature type="compositionally biased region" description="Basic residues" evidence="1">
    <location>
        <begin position="438"/>
        <end position="448"/>
    </location>
</feature>
<name>A0A9E2SAR8_9BACT</name>
<reference evidence="3" key="1">
    <citation type="submission" date="2021-06" db="EMBL/GenBank/DDBJ databases">
        <authorList>
            <person name="Huq M.A."/>
        </authorList>
    </citation>
    <scope>NUCLEOTIDE SEQUENCE</scope>
    <source>
        <strain evidence="3">MAH-26</strain>
    </source>
</reference>
<evidence type="ECO:0000313" key="4">
    <source>
        <dbReference type="Proteomes" id="UP000812270"/>
    </source>
</evidence>
<dbReference type="InterPro" id="IPR005094">
    <property type="entry name" value="Endonuclease_MobA/VirD2"/>
</dbReference>
<dbReference type="Proteomes" id="UP000812270">
    <property type="component" value="Unassembled WGS sequence"/>
</dbReference>
<dbReference type="EMBL" id="JAHSPG010000014">
    <property type="protein sequence ID" value="MBV4359111.1"/>
    <property type="molecule type" value="Genomic_DNA"/>
</dbReference>
<feature type="compositionally biased region" description="Basic and acidic residues" evidence="1">
    <location>
        <begin position="392"/>
        <end position="407"/>
    </location>
</feature>
<organism evidence="3 4">
    <name type="scientific">Pinibacter aurantiacus</name>
    <dbReference type="NCBI Taxonomy" id="2851599"/>
    <lineage>
        <taxon>Bacteria</taxon>
        <taxon>Pseudomonadati</taxon>
        <taxon>Bacteroidota</taxon>
        <taxon>Chitinophagia</taxon>
        <taxon>Chitinophagales</taxon>
        <taxon>Chitinophagaceae</taxon>
        <taxon>Pinibacter</taxon>
    </lineage>
</organism>
<dbReference type="RefSeq" id="WP_217792986.1">
    <property type="nucleotide sequence ID" value="NZ_JAHSPG010000014.1"/>
</dbReference>
<evidence type="ECO:0000313" key="3">
    <source>
        <dbReference type="EMBL" id="MBV4359111.1"/>
    </source>
</evidence>
<dbReference type="AlphaFoldDB" id="A0A9E2SAR8"/>
<protein>
    <submittedName>
        <fullName evidence="3">Relaxase/mobilization nuclease domain-containing protein</fullName>
    </submittedName>
</protein>
<feature type="compositionally biased region" description="Polar residues" evidence="1">
    <location>
        <begin position="370"/>
        <end position="385"/>
    </location>
</feature>
<comment type="caution">
    <text evidence="3">The sequence shown here is derived from an EMBL/GenBank/DDBJ whole genome shotgun (WGS) entry which is preliminary data.</text>
</comment>
<keyword evidence="4" id="KW-1185">Reference proteome</keyword>
<evidence type="ECO:0000256" key="1">
    <source>
        <dbReference type="SAM" id="MobiDB-lite"/>
    </source>
</evidence>